<dbReference type="EMBL" id="ATBP01000584">
    <property type="protein sequence ID" value="ETR69692.1"/>
    <property type="molecule type" value="Genomic_DNA"/>
</dbReference>
<keyword evidence="1" id="KW-0732">Signal</keyword>
<proteinExistence type="predicted"/>
<name>A0A1V1P467_9BACT</name>
<organism evidence="2 3">
    <name type="scientific">Candidatus Magnetoglobus multicellularis str. Araruama</name>
    <dbReference type="NCBI Taxonomy" id="890399"/>
    <lineage>
        <taxon>Bacteria</taxon>
        <taxon>Pseudomonadati</taxon>
        <taxon>Thermodesulfobacteriota</taxon>
        <taxon>Desulfobacteria</taxon>
        <taxon>Desulfobacterales</taxon>
        <taxon>Desulfobacteraceae</taxon>
        <taxon>Candidatus Magnetoglobus</taxon>
    </lineage>
</organism>
<feature type="signal peptide" evidence="1">
    <location>
        <begin position="1"/>
        <end position="28"/>
    </location>
</feature>
<evidence type="ECO:0000313" key="3">
    <source>
        <dbReference type="Proteomes" id="UP000189670"/>
    </source>
</evidence>
<dbReference type="Proteomes" id="UP000189670">
    <property type="component" value="Unassembled WGS sequence"/>
</dbReference>
<evidence type="ECO:0000256" key="1">
    <source>
        <dbReference type="SAM" id="SignalP"/>
    </source>
</evidence>
<dbReference type="AlphaFoldDB" id="A0A1V1P467"/>
<reference evidence="3" key="1">
    <citation type="submission" date="2012-11" db="EMBL/GenBank/DDBJ databases">
        <authorList>
            <person name="Lucero-Rivera Y.E."/>
            <person name="Tovar-Ramirez D."/>
        </authorList>
    </citation>
    <scope>NUCLEOTIDE SEQUENCE [LARGE SCALE GENOMIC DNA]</scope>
    <source>
        <strain evidence="3">Araruama</strain>
    </source>
</reference>
<sequence length="250" mass="27338">MESIMKNGIKKTCLIICTVLIISTSICAADESQLTTSSSMGLWFGTIDVNKVCEIHATSNDTVTPKQTSHNFTLPILLHVNESGNVNLLSEVTVMQYPSSSANYGQRVLITDQSLLANYEGVIRRNGKLVGIRLASPAFPMEYSDGKLETSHPMEGNISLGGEITTTLTYQANHPTNPYRHHYHPDSDEGFAITRSITLTFDAQSQAGNNTDTILTGTYNESLAGLHKSSLLTEGRFILNWINNLSTLNP</sequence>
<evidence type="ECO:0000313" key="2">
    <source>
        <dbReference type="EMBL" id="ETR69692.1"/>
    </source>
</evidence>
<comment type="caution">
    <text evidence="2">The sequence shown here is derived from an EMBL/GenBank/DDBJ whole genome shotgun (WGS) entry which is preliminary data.</text>
</comment>
<feature type="chain" id="PRO_5012730849" evidence="1">
    <location>
        <begin position="29"/>
        <end position="250"/>
    </location>
</feature>
<gene>
    <name evidence="2" type="ORF">OMM_03766</name>
</gene>
<accession>A0A1V1P467</accession>
<protein>
    <submittedName>
        <fullName evidence="2">Uncharacterized protein</fullName>
    </submittedName>
</protein>